<evidence type="ECO:0000256" key="8">
    <source>
        <dbReference type="NCBIfam" id="TIGR00188"/>
    </source>
</evidence>
<dbReference type="Proteomes" id="UP000317835">
    <property type="component" value="Chromosome"/>
</dbReference>
<feature type="compositionally biased region" description="Basic and acidic residues" evidence="9">
    <location>
        <begin position="117"/>
        <end position="135"/>
    </location>
</feature>
<reference evidence="10 11" key="1">
    <citation type="submission" date="2019-02" db="EMBL/GenBank/DDBJ databases">
        <title>Deep-cultivation of Planctomycetes and their phenomic and genomic characterization uncovers novel biology.</title>
        <authorList>
            <person name="Wiegand S."/>
            <person name="Jogler M."/>
            <person name="Boedeker C."/>
            <person name="Pinto D."/>
            <person name="Vollmers J."/>
            <person name="Rivas-Marin E."/>
            <person name="Kohn T."/>
            <person name="Peeters S.H."/>
            <person name="Heuer A."/>
            <person name="Rast P."/>
            <person name="Oberbeckmann S."/>
            <person name="Bunk B."/>
            <person name="Jeske O."/>
            <person name="Meyerdierks A."/>
            <person name="Storesund J.E."/>
            <person name="Kallscheuer N."/>
            <person name="Luecker S."/>
            <person name="Lage O.M."/>
            <person name="Pohl T."/>
            <person name="Merkel B.J."/>
            <person name="Hornburger P."/>
            <person name="Mueller R.-W."/>
            <person name="Bruemmer F."/>
            <person name="Labrenz M."/>
            <person name="Spormann A.M."/>
            <person name="Op den Camp H."/>
            <person name="Overmann J."/>
            <person name="Amann R."/>
            <person name="Jetten M.S.M."/>
            <person name="Mascher T."/>
            <person name="Medema M.H."/>
            <person name="Devos D.P."/>
            <person name="Kaster A.-K."/>
            <person name="Ovreas L."/>
            <person name="Rohde M."/>
            <person name="Galperin M.Y."/>
            <person name="Jogler C."/>
        </authorList>
    </citation>
    <scope>NUCLEOTIDE SEQUENCE [LARGE SCALE GENOMIC DNA]</scope>
    <source>
        <strain evidence="10 11">ElP</strain>
    </source>
</reference>
<evidence type="ECO:0000256" key="1">
    <source>
        <dbReference type="ARBA" id="ARBA00002663"/>
    </source>
</evidence>
<dbReference type="PANTHER" id="PTHR33992:SF1">
    <property type="entry name" value="RIBONUCLEASE P PROTEIN COMPONENT"/>
    <property type="match status" value="1"/>
</dbReference>
<dbReference type="GO" id="GO:0042781">
    <property type="term" value="F:3'-tRNA processing endoribonuclease activity"/>
    <property type="evidence" value="ECO:0007669"/>
    <property type="project" value="TreeGrafter"/>
</dbReference>
<comment type="similarity">
    <text evidence="7">Belongs to the RnpA family.</text>
</comment>
<keyword evidence="4 7" id="KW-0255">Endonuclease</keyword>
<name>A0A518H6S3_9BACT</name>
<dbReference type="InterPro" id="IPR000100">
    <property type="entry name" value="RNase_P"/>
</dbReference>
<dbReference type="PROSITE" id="PS00648">
    <property type="entry name" value="RIBONUCLEASE_P"/>
    <property type="match status" value="1"/>
</dbReference>
<keyword evidence="6 7" id="KW-0694">RNA-binding</keyword>
<dbReference type="PANTHER" id="PTHR33992">
    <property type="entry name" value="RIBONUCLEASE P PROTEIN COMPONENT"/>
    <property type="match status" value="1"/>
</dbReference>
<dbReference type="InterPro" id="IPR020539">
    <property type="entry name" value="RNase_P_CS"/>
</dbReference>
<protein>
    <recommendedName>
        <fullName evidence="7 8">Ribonuclease P protein component</fullName>
        <shortName evidence="7">RNase P protein</shortName>
        <shortName evidence="7">RNaseP protein</shortName>
        <ecNumber evidence="7 8">3.1.26.5</ecNumber>
    </recommendedName>
    <alternativeName>
        <fullName evidence="7">Protein C5</fullName>
    </alternativeName>
</protein>
<gene>
    <name evidence="7 10" type="primary">rnpA</name>
    <name evidence="10" type="ORF">ElP_45070</name>
</gene>
<dbReference type="InterPro" id="IPR014721">
    <property type="entry name" value="Ribsml_uS5_D2-typ_fold_subgr"/>
</dbReference>
<evidence type="ECO:0000256" key="5">
    <source>
        <dbReference type="ARBA" id="ARBA00022801"/>
    </source>
</evidence>
<dbReference type="RefSeq" id="WP_145273064.1">
    <property type="nucleotide sequence ID" value="NZ_CP036426.1"/>
</dbReference>
<dbReference type="EC" id="3.1.26.5" evidence="7 8"/>
<evidence type="ECO:0000313" key="10">
    <source>
        <dbReference type="EMBL" id="QDV36579.1"/>
    </source>
</evidence>
<dbReference type="EMBL" id="CP036426">
    <property type="protein sequence ID" value="QDV36579.1"/>
    <property type="molecule type" value="Genomic_DNA"/>
</dbReference>
<evidence type="ECO:0000256" key="7">
    <source>
        <dbReference type="HAMAP-Rule" id="MF_00227"/>
    </source>
</evidence>
<dbReference type="GO" id="GO:0030677">
    <property type="term" value="C:ribonuclease P complex"/>
    <property type="evidence" value="ECO:0007669"/>
    <property type="project" value="TreeGrafter"/>
</dbReference>
<dbReference type="InterPro" id="IPR020568">
    <property type="entry name" value="Ribosomal_Su5_D2-typ_SF"/>
</dbReference>
<dbReference type="GO" id="GO:0000049">
    <property type="term" value="F:tRNA binding"/>
    <property type="evidence" value="ECO:0007669"/>
    <property type="project" value="UniProtKB-UniRule"/>
</dbReference>
<dbReference type="OrthoDB" id="9810867at2"/>
<keyword evidence="2 7" id="KW-0819">tRNA processing</keyword>
<dbReference type="GO" id="GO:0004526">
    <property type="term" value="F:ribonuclease P activity"/>
    <property type="evidence" value="ECO:0007669"/>
    <property type="project" value="UniProtKB-UniRule"/>
</dbReference>
<accession>A0A518H6S3</accession>
<organism evidence="10 11">
    <name type="scientific">Tautonia plasticadhaerens</name>
    <dbReference type="NCBI Taxonomy" id="2527974"/>
    <lineage>
        <taxon>Bacteria</taxon>
        <taxon>Pseudomonadati</taxon>
        <taxon>Planctomycetota</taxon>
        <taxon>Planctomycetia</taxon>
        <taxon>Isosphaerales</taxon>
        <taxon>Isosphaeraceae</taxon>
        <taxon>Tautonia</taxon>
    </lineage>
</organism>
<sequence>MDPIPATFRPFERISRPEDFRRAFDRRRSASDEVMIVYGAENGLEHPRLGISVGRKKVRKATARNRVKRLIREAFRRNKAGLPPGVDLVVVPRGAGLTFAQADRSLPHLARAVAGRLARDRSRPRDRDRSAEAAP</sequence>
<dbReference type="GO" id="GO:0001682">
    <property type="term" value="P:tRNA 5'-leader removal"/>
    <property type="evidence" value="ECO:0007669"/>
    <property type="project" value="UniProtKB-UniRule"/>
</dbReference>
<proteinExistence type="inferred from homology"/>
<dbReference type="HAMAP" id="MF_00227">
    <property type="entry name" value="RNase_P"/>
    <property type="match status" value="1"/>
</dbReference>
<dbReference type="NCBIfam" id="TIGR00188">
    <property type="entry name" value="rnpA"/>
    <property type="match status" value="1"/>
</dbReference>
<keyword evidence="3 7" id="KW-0540">Nuclease</keyword>
<evidence type="ECO:0000256" key="4">
    <source>
        <dbReference type="ARBA" id="ARBA00022759"/>
    </source>
</evidence>
<evidence type="ECO:0000256" key="3">
    <source>
        <dbReference type="ARBA" id="ARBA00022722"/>
    </source>
</evidence>
<feature type="region of interest" description="Disordered" evidence="9">
    <location>
        <begin position="115"/>
        <end position="135"/>
    </location>
</feature>
<dbReference type="KEGG" id="tpla:ElP_45070"/>
<keyword evidence="5 7" id="KW-0378">Hydrolase</keyword>
<evidence type="ECO:0000256" key="6">
    <source>
        <dbReference type="ARBA" id="ARBA00022884"/>
    </source>
</evidence>
<keyword evidence="11" id="KW-1185">Reference proteome</keyword>
<evidence type="ECO:0000256" key="9">
    <source>
        <dbReference type="SAM" id="MobiDB-lite"/>
    </source>
</evidence>
<comment type="catalytic activity">
    <reaction evidence="7">
        <text>Endonucleolytic cleavage of RNA, removing 5'-extranucleotides from tRNA precursor.</text>
        <dbReference type="EC" id="3.1.26.5"/>
    </reaction>
</comment>
<comment type="function">
    <text evidence="1 7">RNaseP catalyzes the removal of the 5'-leader sequence from pre-tRNA to produce the mature 5'-terminus. It can also cleave other RNA substrates such as 4.5S RNA. The protein component plays an auxiliary but essential role in vivo by binding to the 5'-leader sequence and broadening the substrate specificity of the ribozyme.</text>
</comment>
<evidence type="ECO:0000313" key="11">
    <source>
        <dbReference type="Proteomes" id="UP000317835"/>
    </source>
</evidence>
<comment type="subunit">
    <text evidence="7">Consists of a catalytic RNA component (M1 or rnpB) and a protein subunit.</text>
</comment>
<evidence type="ECO:0000256" key="2">
    <source>
        <dbReference type="ARBA" id="ARBA00022694"/>
    </source>
</evidence>
<dbReference type="AlphaFoldDB" id="A0A518H6S3"/>
<dbReference type="Gene3D" id="3.30.230.10">
    <property type="match status" value="1"/>
</dbReference>
<dbReference type="Pfam" id="PF00825">
    <property type="entry name" value="Ribonuclease_P"/>
    <property type="match status" value="1"/>
</dbReference>
<dbReference type="SUPFAM" id="SSF54211">
    <property type="entry name" value="Ribosomal protein S5 domain 2-like"/>
    <property type="match status" value="1"/>
</dbReference>